<organism evidence="1">
    <name type="scientific">Ixodes ricinus</name>
    <name type="common">Common tick</name>
    <name type="synonym">Acarus ricinus</name>
    <dbReference type="NCBI Taxonomy" id="34613"/>
    <lineage>
        <taxon>Eukaryota</taxon>
        <taxon>Metazoa</taxon>
        <taxon>Ecdysozoa</taxon>
        <taxon>Arthropoda</taxon>
        <taxon>Chelicerata</taxon>
        <taxon>Arachnida</taxon>
        <taxon>Acari</taxon>
        <taxon>Parasitiformes</taxon>
        <taxon>Ixodida</taxon>
        <taxon>Ixodoidea</taxon>
        <taxon>Ixodidae</taxon>
        <taxon>Ixodinae</taxon>
        <taxon>Ixodes</taxon>
    </lineage>
</organism>
<protein>
    <submittedName>
        <fullName evidence="1">Uncharacterized protein</fullName>
    </submittedName>
</protein>
<feature type="non-terminal residue" evidence="1">
    <location>
        <position position="1"/>
    </location>
</feature>
<name>A0A147BJW8_IXORI</name>
<dbReference type="AlphaFoldDB" id="A0A147BJW8"/>
<evidence type="ECO:0000313" key="1">
    <source>
        <dbReference type="EMBL" id="JAR90625.1"/>
    </source>
</evidence>
<proteinExistence type="predicted"/>
<reference evidence="1" key="1">
    <citation type="journal article" date="2018" name="PLoS Negl. Trop. Dis.">
        <title>Sialome diversity of ticks revealed by RNAseq of single tick salivary glands.</title>
        <authorList>
            <person name="Perner J."/>
            <person name="Kropackova S."/>
            <person name="Kopacek P."/>
            <person name="Ribeiro J.M."/>
        </authorList>
    </citation>
    <scope>NUCLEOTIDE SEQUENCE</scope>
    <source>
        <strain evidence="1">Siblings of single egg batch collected in Ceske Budejovice</strain>
        <tissue evidence="1">Salivary glands</tissue>
    </source>
</reference>
<accession>A0A147BJW8</accession>
<sequence>IFYIRCGCLMFQKKTVQRNVRECFATSLRAFQPQLCSLYCMKRTFFGAAFLFLSVENAQNSHGLGSKLYEVCCSAVIYFYMLTQSSITSALLSQAHLRHLP</sequence>
<dbReference type="EMBL" id="GEGO01004779">
    <property type="protein sequence ID" value="JAR90625.1"/>
    <property type="molecule type" value="Transcribed_RNA"/>
</dbReference>